<proteinExistence type="predicted"/>
<name>A0ABU9EAB2_9BACT</name>
<dbReference type="SUPFAM" id="SSF53955">
    <property type="entry name" value="Lysozyme-like"/>
    <property type="match status" value="1"/>
</dbReference>
<organism evidence="1 2">
    <name type="scientific">Gaopeijia maritima</name>
    <dbReference type="NCBI Taxonomy" id="3119007"/>
    <lineage>
        <taxon>Bacteria</taxon>
        <taxon>Pseudomonadati</taxon>
        <taxon>Gemmatimonadota</taxon>
        <taxon>Longimicrobiia</taxon>
        <taxon>Gaopeijiales</taxon>
        <taxon>Gaopeijiaceae</taxon>
        <taxon>Gaopeijia</taxon>
    </lineage>
</organism>
<protein>
    <submittedName>
        <fullName evidence="1">Uncharacterized protein</fullName>
    </submittedName>
</protein>
<dbReference type="EMBL" id="JBBHLI010000005">
    <property type="protein sequence ID" value="MEK9501486.1"/>
    <property type="molecule type" value="Genomic_DNA"/>
</dbReference>
<dbReference type="InterPro" id="IPR023346">
    <property type="entry name" value="Lysozyme-like_dom_sf"/>
</dbReference>
<dbReference type="Proteomes" id="UP001484239">
    <property type="component" value="Unassembled WGS sequence"/>
</dbReference>
<evidence type="ECO:0000313" key="2">
    <source>
        <dbReference type="Proteomes" id="UP001484239"/>
    </source>
</evidence>
<keyword evidence="2" id="KW-1185">Reference proteome</keyword>
<accession>A0ABU9EAB2</accession>
<reference evidence="1 2" key="1">
    <citation type="submission" date="2024-02" db="EMBL/GenBank/DDBJ databases">
        <title>A novel Gemmatimonadota bacterium.</title>
        <authorList>
            <person name="Du Z.-J."/>
            <person name="Ye Y.-Q."/>
        </authorList>
    </citation>
    <scope>NUCLEOTIDE SEQUENCE [LARGE SCALE GENOMIC DNA]</scope>
    <source>
        <strain evidence="1 2">DH-20</strain>
    </source>
</reference>
<dbReference type="Gene3D" id="1.10.530.10">
    <property type="match status" value="1"/>
</dbReference>
<comment type="caution">
    <text evidence="1">The sequence shown here is derived from an EMBL/GenBank/DDBJ whole genome shotgun (WGS) entry which is preliminary data.</text>
</comment>
<sequence length="488" mass="54880">MPVTREEAPPAEVDEVPSVMEVSADDAGLDAVANPVAFFIDARLTGDVTAMETYRPGFRFWGHVFSRPDGEVVYGSAESGALVAAFPTNGDWIRQGWWSDEQFAARVGDRPMPRRLSDRRDLLAEVLEPVAGPVIHNPTRGNFVSPNVERFGRFLDEWGRIYERFGVPADLGLSQAMIESGFSGEVRSEARAIGFCQWLPHNWERLDRLTSHVIEVENQTTQAAFCGAYLAVLASKYGSFIPALSEHHAGSTNVGRTVINGTRLGGEDIRDRYLLGGQFAVDVRQLSPRTFSDVVGTYGPRSYRYAEMILGNMHTVADLRAAQPQTEIHAMRVTRDVSLSEVVRTTGLSENEVKRYNPALVRRVPKGATLYLPDQIDSFGADVAFWHRPAPAEFDEVLLDFFRLGAPLEEWDAPAFESVLQDYRRRFRATDSEEGRVMDAVLGYVIQEMPLLHRQLSEYRTDPAIGQLFERGIQLRADEEQRQRQERR</sequence>
<evidence type="ECO:0000313" key="1">
    <source>
        <dbReference type="EMBL" id="MEK9501486.1"/>
    </source>
</evidence>
<gene>
    <name evidence="1" type="ORF">WI372_10900</name>
</gene>
<dbReference type="RefSeq" id="WP_405286964.1">
    <property type="nucleotide sequence ID" value="NZ_JBBHLI010000005.1"/>
</dbReference>